<protein>
    <submittedName>
        <fullName evidence="2">Helix-turn-helix protein</fullName>
    </submittedName>
</protein>
<feature type="domain" description="HTH cro/C1-type" evidence="1">
    <location>
        <begin position="15"/>
        <end position="69"/>
    </location>
</feature>
<dbReference type="InterPro" id="IPR001387">
    <property type="entry name" value="Cro/C1-type_HTH"/>
</dbReference>
<evidence type="ECO:0000313" key="2">
    <source>
        <dbReference type="EMBL" id="KKC28958.1"/>
    </source>
</evidence>
<dbReference type="CDD" id="cd00093">
    <property type="entry name" value="HTH_XRE"/>
    <property type="match status" value="1"/>
</dbReference>
<dbReference type="EMBL" id="ABXP02000109">
    <property type="protein sequence ID" value="KKC28958.1"/>
    <property type="molecule type" value="Genomic_DNA"/>
</dbReference>
<gene>
    <name evidence="2" type="ORF">CDSM653_02040</name>
</gene>
<dbReference type="InterPro" id="IPR011990">
    <property type="entry name" value="TPR-like_helical_dom_sf"/>
</dbReference>
<name>A0A0F5PJX5_9THEO</name>
<reference evidence="2 3" key="2">
    <citation type="journal article" date="2015" name="BMC Genomics">
        <title>Analysis of three genomes within the thermophilic bacterial species Caldanaerobacter subterraneus with a focus on carbon monoxide dehydrogenase evolution and hydrolase diversity.</title>
        <authorList>
            <person name="Sant'Anna F.H."/>
            <person name="Lebedinsky A.V."/>
            <person name="Sokolova T.G."/>
            <person name="Robb F.T."/>
            <person name="Gonzalez J.M."/>
        </authorList>
    </citation>
    <scope>NUCLEOTIDE SEQUENCE [LARGE SCALE GENOMIC DNA]</scope>
    <source>
        <strain evidence="2 3">DSM 12653</strain>
    </source>
</reference>
<evidence type="ECO:0000259" key="1">
    <source>
        <dbReference type="PROSITE" id="PS50943"/>
    </source>
</evidence>
<dbReference type="GO" id="GO:0003677">
    <property type="term" value="F:DNA binding"/>
    <property type="evidence" value="ECO:0007669"/>
    <property type="project" value="InterPro"/>
</dbReference>
<dbReference type="Proteomes" id="UP000010146">
    <property type="component" value="Unassembled WGS sequence"/>
</dbReference>
<reference evidence="2 3" key="1">
    <citation type="submission" date="2008-07" db="EMBL/GenBank/DDBJ databases">
        <authorList>
            <person name="Gonzalez J."/>
            <person name="Sokolova T."/>
            <person name="Ferriera S."/>
            <person name="Johnson J."/>
            <person name="Kravitz S."/>
            <person name="Beeson K."/>
            <person name="Sutton G."/>
            <person name="Rogers Y.-H."/>
            <person name="Friedman R."/>
            <person name="Frazier M."/>
            <person name="Venter J.C."/>
        </authorList>
    </citation>
    <scope>NUCLEOTIDE SEQUENCE [LARGE SCALE GENOMIC DNA]</scope>
    <source>
        <strain evidence="2 3">DSM 12653</strain>
    </source>
</reference>
<proteinExistence type="predicted"/>
<comment type="caution">
    <text evidence="2">The sequence shown here is derived from an EMBL/GenBank/DDBJ whole genome shotgun (WGS) entry which is preliminary data.</text>
</comment>
<reference evidence="3" key="3">
    <citation type="submission" date="2015-02" db="EMBL/GenBank/DDBJ databases">
        <title>Genome analysis of three genomes within the thermophilic hydrogenogenic bacterial species Caldanaerobacter subterraneus.</title>
        <authorList>
            <person name="Sant'Anna F.H."/>
            <person name="Lebedinsky A."/>
            <person name="Sokolova T."/>
            <person name="Robb F.T."/>
            <person name="Gonzalez J.M."/>
        </authorList>
    </citation>
    <scope>NUCLEOTIDE SEQUENCE [LARGE SCALE GENOMIC DNA]</scope>
    <source>
        <strain evidence="3">DSM 12653</strain>
    </source>
</reference>
<dbReference type="Gene3D" id="1.25.40.10">
    <property type="entry name" value="Tetratricopeptide repeat domain"/>
    <property type="match status" value="1"/>
</dbReference>
<dbReference type="Pfam" id="PF01381">
    <property type="entry name" value="HTH_3"/>
    <property type="match status" value="1"/>
</dbReference>
<organism evidence="2 3">
    <name type="scientific">Caldanaerobacter subterraneus subsp. pacificus DSM 12653</name>
    <dbReference type="NCBI Taxonomy" id="391606"/>
    <lineage>
        <taxon>Bacteria</taxon>
        <taxon>Bacillati</taxon>
        <taxon>Bacillota</taxon>
        <taxon>Clostridia</taxon>
        <taxon>Thermoanaerobacterales</taxon>
        <taxon>Thermoanaerobacteraceae</taxon>
        <taxon>Caldanaerobacter</taxon>
    </lineage>
</organism>
<accession>A0A0F5PJX5</accession>
<dbReference type="PROSITE" id="PS50943">
    <property type="entry name" value="HTH_CROC1"/>
    <property type="match status" value="1"/>
</dbReference>
<dbReference type="AlphaFoldDB" id="A0A0F5PJX5"/>
<sequence>MDGFYYDLEAFGNELKDIRKSLRLTQKDVAKQTLISIDTLRRIENGKVMPKQETLDLMSVIFKRDLNDLLLKYRLKDYSSFYKIKTSIEDKLEGGEFEDLKKDLKELKKIIDEGKMSLYYIRLLKQLLLLVESVIEKTVNNDYEKALERLTEAMKVTIPDFSLSNYTRFV</sequence>
<dbReference type="SMART" id="SM00530">
    <property type="entry name" value="HTH_XRE"/>
    <property type="match status" value="1"/>
</dbReference>
<evidence type="ECO:0000313" key="3">
    <source>
        <dbReference type="Proteomes" id="UP000010146"/>
    </source>
</evidence>
<dbReference type="SUPFAM" id="SSF47413">
    <property type="entry name" value="lambda repressor-like DNA-binding domains"/>
    <property type="match status" value="1"/>
</dbReference>
<dbReference type="InterPro" id="IPR010982">
    <property type="entry name" value="Lambda_DNA-bd_dom_sf"/>
</dbReference>